<evidence type="ECO:0000313" key="2">
    <source>
        <dbReference type="Proteomes" id="UP000616785"/>
    </source>
</evidence>
<evidence type="ECO:0000313" key="1">
    <source>
        <dbReference type="EMBL" id="MBH1638756.1"/>
    </source>
</evidence>
<organism evidence="1 2">
    <name type="scientific">Stenotrophomonas maltophilia</name>
    <name type="common">Pseudomonas maltophilia</name>
    <name type="synonym">Xanthomonas maltophilia</name>
    <dbReference type="NCBI Taxonomy" id="40324"/>
    <lineage>
        <taxon>Bacteria</taxon>
        <taxon>Pseudomonadati</taxon>
        <taxon>Pseudomonadota</taxon>
        <taxon>Gammaproteobacteria</taxon>
        <taxon>Lysobacterales</taxon>
        <taxon>Lysobacteraceae</taxon>
        <taxon>Stenotrophomonas</taxon>
        <taxon>Stenotrophomonas maltophilia group</taxon>
    </lineage>
</organism>
<dbReference type="AlphaFoldDB" id="A0AA40XVX0"/>
<proteinExistence type="predicted"/>
<dbReference type="EMBL" id="JADUNO010000009">
    <property type="protein sequence ID" value="MBH1638756.1"/>
    <property type="molecule type" value="Genomic_DNA"/>
</dbReference>
<sequence length="113" mass="12940">MKTVLDVRFYRSASADEPVRIWLKEEVSAEARRAIGGDIKTVQLGWPMGMPLVRKMDDRLWEVRSSIPEGIARVMFTTVKQDMVLLHGFVKKSDKTPKADLALAKKRRDEVIK</sequence>
<dbReference type="Proteomes" id="UP000616785">
    <property type="component" value="Unassembled WGS sequence"/>
</dbReference>
<name>A0AA40XVX0_STEMA</name>
<gene>
    <name evidence="1" type="ORF">I5U57_04730</name>
</gene>
<reference evidence="1" key="1">
    <citation type="submission" date="2020-11" db="EMBL/GenBank/DDBJ databases">
        <title>Enhanced detection system for hospital associated transmission using whole genome sequencing surveillance.</title>
        <authorList>
            <person name="Harrison L.H."/>
            <person name="Van Tyne D."/>
            <person name="Marsh J.W."/>
            <person name="Griffith M.P."/>
            <person name="Snyder D.J."/>
            <person name="Cooper V.S."/>
            <person name="Mustapha M."/>
        </authorList>
    </citation>
    <scope>NUCLEOTIDE SEQUENCE</scope>
    <source>
        <strain evidence="1">STEN00092</strain>
    </source>
</reference>
<accession>A0AA40XVX0</accession>
<dbReference type="InterPro" id="IPR009241">
    <property type="entry name" value="HigB-like"/>
</dbReference>
<dbReference type="Pfam" id="PF05973">
    <property type="entry name" value="Gp49"/>
    <property type="match status" value="1"/>
</dbReference>
<protein>
    <submittedName>
        <fullName evidence="1">Type II toxin-antitoxin system RelE/ParE family toxin</fullName>
    </submittedName>
</protein>
<comment type="caution">
    <text evidence="1">The sequence shown here is derived from an EMBL/GenBank/DDBJ whole genome shotgun (WGS) entry which is preliminary data.</text>
</comment>